<comment type="subcellular location">
    <subcellularLocation>
        <location evidence="1">Membrane</location>
        <topology evidence="1">Single-pass membrane protein</topology>
    </subcellularLocation>
</comment>
<evidence type="ECO:0000256" key="1">
    <source>
        <dbReference type="ARBA" id="ARBA00004167"/>
    </source>
</evidence>
<accession>A0A833N3Y4</accession>
<keyword evidence="4" id="KW-0653">Protein transport</keyword>
<name>A0A833N3Y4_9BACT</name>
<keyword evidence="7 8" id="KW-0472">Membrane</keyword>
<dbReference type="EMBL" id="WFLN01000006">
    <property type="protein sequence ID" value="KAB8030829.1"/>
    <property type="molecule type" value="Genomic_DNA"/>
</dbReference>
<keyword evidence="6" id="KW-0811">Translocation</keyword>
<dbReference type="Gene3D" id="1.20.5.3310">
    <property type="match status" value="1"/>
</dbReference>
<keyword evidence="5 8" id="KW-1133">Transmembrane helix</keyword>
<evidence type="ECO:0000256" key="8">
    <source>
        <dbReference type="SAM" id="Phobius"/>
    </source>
</evidence>
<evidence type="ECO:0000256" key="2">
    <source>
        <dbReference type="ARBA" id="ARBA00022448"/>
    </source>
</evidence>
<keyword evidence="2" id="KW-0813">Transport</keyword>
<evidence type="ECO:0008006" key="11">
    <source>
        <dbReference type="Google" id="ProtNLM"/>
    </source>
</evidence>
<dbReference type="RefSeq" id="WP_152212756.1">
    <property type="nucleotide sequence ID" value="NZ_WFLN01000006.1"/>
</dbReference>
<dbReference type="InterPro" id="IPR003369">
    <property type="entry name" value="TatA/B/E"/>
</dbReference>
<evidence type="ECO:0000256" key="5">
    <source>
        <dbReference type="ARBA" id="ARBA00022989"/>
    </source>
</evidence>
<sequence>MFGFSGGEILLIAFIALILFGNEKLPENMKKFLKGINHAKKVAGDVQQSWHEVKTDVQRSINFDIEKQELSELTKPIEVDFNTNIADISYFENPKDEIVHQEEIDSFQNALYNHEDIEHLNDSSEVEPQNLGCLPVSAKEFFMSDYFIGPRI</sequence>
<dbReference type="GO" id="GO:0016020">
    <property type="term" value="C:membrane"/>
    <property type="evidence" value="ECO:0007669"/>
    <property type="project" value="UniProtKB-ARBA"/>
</dbReference>
<dbReference type="GO" id="GO:0015031">
    <property type="term" value="P:protein transport"/>
    <property type="evidence" value="ECO:0007669"/>
    <property type="project" value="UniProtKB-KW"/>
</dbReference>
<keyword evidence="10" id="KW-1185">Reference proteome</keyword>
<evidence type="ECO:0000313" key="9">
    <source>
        <dbReference type="EMBL" id="KAB8030829.1"/>
    </source>
</evidence>
<dbReference type="AlphaFoldDB" id="A0A833N3Y4"/>
<organism evidence="9 10">
    <name type="scientific">Fluviispira multicolorata</name>
    <dbReference type="NCBI Taxonomy" id="2654512"/>
    <lineage>
        <taxon>Bacteria</taxon>
        <taxon>Pseudomonadati</taxon>
        <taxon>Bdellovibrionota</taxon>
        <taxon>Oligoflexia</taxon>
        <taxon>Silvanigrellales</taxon>
        <taxon>Silvanigrellaceae</taxon>
        <taxon>Fluviispira</taxon>
    </lineage>
</organism>
<evidence type="ECO:0000256" key="7">
    <source>
        <dbReference type="ARBA" id="ARBA00023136"/>
    </source>
</evidence>
<dbReference type="Proteomes" id="UP000442694">
    <property type="component" value="Unassembled WGS sequence"/>
</dbReference>
<evidence type="ECO:0000313" key="10">
    <source>
        <dbReference type="Proteomes" id="UP000442694"/>
    </source>
</evidence>
<reference evidence="9 10" key="1">
    <citation type="submission" date="2019-10" db="EMBL/GenBank/DDBJ databases">
        <title>New genus of Silvanigrellaceae.</title>
        <authorList>
            <person name="Pitt A."/>
            <person name="Hahn M.W."/>
        </authorList>
    </citation>
    <scope>NUCLEOTIDE SEQUENCE [LARGE SCALE GENOMIC DNA]</scope>
    <source>
        <strain evidence="9 10">33A1-SZDP</strain>
    </source>
</reference>
<evidence type="ECO:0000256" key="6">
    <source>
        <dbReference type="ARBA" id="ARBA00023010"/>
    </source>
</evidence>
<keyword evidence="3 8" id="KW-0812">Transmembrane</keyword>
<comment type="caution">
    <text evidence="9">The sequence shown here is derived from an EMBL/GenBank/DDBJ whole genome shotgun (WGS) entry which is preliminary data.</text>
</comment>
<gene>
    <name evidence="9" type="ORF">GCL57_07595</name>
</gene>
<evidence type="ECO:0000256" key="3">
    <source>
        <dbReference type="ARBA" id="ARBA00022692"/>
    </source>
</evidence>
<proteinExistence type="predicted"/>
<dbReference type="Pfam" id="PF02416">
    <property type="entry name" value="TatA_B_E"/>
    <property type="match status" value="1"/>
</dbReference>
<evidence type="ECO:0000256" key="4">
    <source>
        <dbReference type="ARBA" id="ARBA00022927"/>
    </source>
</evidence>
<feature type="transmembrane region" description="Helical" evidence="8">
    <location>
        <begin position="6"/>
        <end position="22"/>
    </location>
</feature>
<protein>
    <recommendedName>
        <fullName evidence="11">Sec-independent protein translocase protein TatB</fullName>
    </recommendedName>
</protein>